<evidence type="ECO:0000313" key="4">
    <source>
        <dbReference type="Proteomes" id="UP000002742"/>
    </source>
</evidence>
<organism evidence="3 4">
    <name type="scientific">Methylotenera mobilis (strain JLW8 / ATCC BAA-1282 / DSM 17540)</name>
    <dbReference type="NCBI Taxonomy" id="583345"/>
    <lineage>
        <taxon>Bacteria</taxon>
        <taxon>Pseudomonadati</taxon>
        <taxon>Pseudomonadota</taxon>
        <taxon>Betaproteobacteria</taxon>
        <taxon>Nitrosomonadales</taxon>
        <taxon>Methylophilaceae</taxon>
        <taxon>Methylotenera</taxon>
    </lineage>
</organism>
<dbReference type="EMBL" id="CP001672">
    <property type="protein sequence ID" value="ACT48389.1"/>
    <property type="molecule type" value="Genomic_DNA"/>
</dbReference>
<evidence type="ECO:0000256" key="2">
    <source>
        <dbReference type="SAM" id="SignalP"/>
    </source>
</evidence>
<feature type="region of interest" description="Disordered" evidence="1">
    <location>
        <begin position="87"/>
        <end position="106"/>
    </location>
</feature>
<keyword evidence="4" id="KW-1185">Reference proteome</keyword>
<sequence>MKTTQILVLATFLVAVAACSKQENTEATSQAPKAEMPAMETPMEAKPAVKLPNEIDANDLSGSNVEQDASGKKVLYWEDPMVPGRHFSKSGQSPFMDMKLSPKYAE</sequence>
<dbReference type="Proteomes" id="UP000002742">
    <property type="component" value="Chromosome"/>
</dbReference>
<reference evidence="3 4" key="2">
    <citation type="journal article" date="2011" name="J. Bacteriol.">
        <title>Genomes of three methylotrophs from a single niche uncover genetic and metabolic divergence of Methylophilaceae.</title>
        <authorList>
            <person name="Lapidus A."/>
            <person name="Clum A."/>
            <person name="Labutti K."/>
            <person name="Kaluzhnaya M.G."/>
            <person name="Lim S."/>
            <person name="Beck D.A."/>
            <person name="Glavina Del Rio T."/>
            <person name="Nolan M."/>
            <person name="Mavromatis K."/>
            <person name="Huntemann M."/>
            <person name="Lucas S."/>
            <person name="Lidstrom M.E."/>
            <person name="Ivanova N."/>
            <person name="Chistoserdova L."/>
        </authorList>
    </citation>
    <scope>NUCLEOTIDE SEQUENCE [LARGE SCALE GENOMIC DNA]</scope>
    <source>
        <strain evidence="4">JLW8 / ATCC BAA-1282 / DSM 17540</strain>
    </source>
</reference>
<feature type="region of interest" description="Disordered" evidence="1">
    <location>
        <begin position="22"/>
        <end position="68"/>
    </location>
</feature>
<evidence type="ECO:0000313" key="3">
    <source>
        <dbReference type="EMBL" id="ACT48389.1"/>
    </source>
</evidence>
<dbReference type="PROSITE" id="PS51257">
    <property type="entry name" value="PROKAR_LIPOPROTEIN"/>
    <property type="match status" value="1"/>
</dbReference>
<feature type="compositionally biased region" description="Polar residues" evidence="1">
    <location>
        <begin position="22"/>
        <end position="31"/>
    </location>
</feature>
<dbReference type="STRING" id="583345.Mmol_1485"/>
<keyword evidence="2" id="KW-0732">Signal</keyword>
<reference evidence="4" key="1">
    <citation type="submission" date="2009-07" db="EMBL/GenBank/DDBJ databases">
        <title>Complete sequence of Methylotenera mobilis JLW8.</title>
        <authorList>
            <consortium name="US DOE Joint Genome Institute"/>
            <person name="Lucas S."/>
            <person name="Copeland A."/>
            <person name="Lapidus A."/>
            <person name="Glavina del Rio T."/>
            <person name="Tice H."/>
            <person name="Bruce D."/>
            <person name="Goodwin L."/>
            <person name="Pitluck S."/>
            <person name="LaButti K.M."/>
            <person name="Clum A."/>
            <person name="Larimer F."/>
            <person name="Land M."/>
            <person name="Hauser L."/>
            <person name="Kyrpides N."/>
            <person name="Mikhailova N."/>
            <person name="Kayluzhnaya M."/>
            <person name="Chistoserdova L."/>
        </authorList>
    </citation>
    <scope>NUCLEOTIDE SEQUENCE [LARGE SCALE GENOMIC DNA]</scope>
    <source>
        <strain evidence="4">JLW8 / ATCC BAA-1282 / DSM 17540</strain>
    </source>
</reference>
<dbReference type="HOGENOM" id="CLU_2220042_0_0_4"/>
<dbReference type="RefSeq" id="WP_015832424.1">
    <property type="nucleotide sequence ID" value="NC_012968.1"/>
</dbReference>
<protein>
    <submittedName>
        <fullName evidence="3">Uncharacterized protein</fullName>
    </submittedName>
</protein>
<gene>
    <name evidence="3" type="ordered locus">Mmol_1485</name>
</gene>
<name>C6WWU0_METML</name>
<feature type="signal peptide" evidence="2">
    <location>
        <begin position="1"/>
        <end position="17"/>
    </location>
</feature>
<feature type="chain" id="PRO_5002973127" evidence="2">
    <location>
        <begin position="18"/>
        <end position="106"/>
    </location>
</feature>
<dbReference type="AlphaFoldDB" id="C6WWU0"/>
<accession>C6WWU0</accession>
<evidence type="ECO:0000256" key="1">
    <source>
        <dbReference type="SAM" id="MobiDB-lite"/>
    </source>
</evidence>
<proteinExistence type="predicted"/>
<dbReference type="KEGG" id="mmb:Mmol_1485"/>
<dbReference type="eggNOG" id="COG0845">
    <property type="taxonomic scope" value="Bacteria"/>
</dbReference>